<sequence length="68" mass="7634">MNAEKRATSVIDCPASMRLTACQRSESSIRFLEVIEARFLKTNCTKVLNTFYQHLQSTSVTLHKAGSL</sequence>
<name>A0A8X6VV67_TRICX</name>
<dbReference type="EMBL" id="BMAU01021361">
    <property type="protein sequence ID" value="GFY23001.1"/>
    <property type="molecule type" value="Genomic_DNA"/>
</dbReference>
<keyword evidence="2" id="KW-1185">Reference proteome</keyword>
<comment type="caution">
    <text evidence="1">The sequence shown here is derived from an EMBL/GenBank/DDBJ whole genome shotgun (WGS) entry which is preliminary data.</text>
</comment>
<proteinExistence type="predicted"/>
<organism evidence="1 2">
    <name type="scientific">Trichonephila clavipes</name>
    <name type="common">Golden silk orbweaver</name>
    <name type="synonym">Nephila clavipes</name>
    <dbReference type="NCBI Taxonomy" id="2585209"/>
    <lineage>
        <taxon>Eukaryota</taxon>
        <taxon>Metazoa</taxon>
        <taxon>Ecdysozoa</taxon>
        <taxon>Arthropoda</taxon>
        <taxon>Chelicerata</taxon>
        <taxon>Arachnida</taxon>
        <taxon>Araneae</taxon>
        <taxon>Araneomorphae</taxon>
        <taxon>Entelegynae</taxon>
        <taxon>Araneoidea</taxon>
        <taxon>Nephilidae</taxon>
        <taxon>Trichonephila</taxon>
    </lineage>
</organism>
<protein>
    <submittedName>
        <fullName evidence="1">Uncharacterized protein</fullName>
    </submittedName>
</protein>
<evidence type="ECO:0000313" key="2">
    <source>
        <dbReference type="Proteomes" id="UP000887159"/>
    </source>
</evidence>
<gene>
    <name evidence="1" type="ORF">TNCV_2182621</name>
</gene>
<dbReference type="AlphaFoldDB" id="A0A8X6VV67"/>
<evidence type="ECO:0000313" key="1">
    <source>
        <dbReference type="EMBL" id="GFY23001.1"/>
    </source>
</evidence>
<dbReference type="Proteomes" id="UP000887159">
    <property type="component" value="Unassembled WGS sequence"/>
</dbReference>
<reference evidence="1" key="1">
    <citation type="submission" date="2020-08" db="EMBL/GenBank/DDBJ databases">
        <title>Multicomponent nature underlies the extraordinary mechanical properties of spider dragline silk.</title>
        <authorList>
            <person name="Kono N."/>
            <person name="Nakamura H."/>
            <person name="Mori M."/>
            <person name="Yoshida Y."/>
            <person name="Ohtoshi R."/>
            <person name="Malay A.D."/>
            <person name="Moran D.A.P."/>
            <person name="Tomita M."/>
            <person name="Numata K."/>
            <person name="Arakawa K."/>
        </authorList>
    </citation>
    <scope>NUCLEOTIDE SEQUENCE</scope>
</reference>
<accession>A0A8X6VV67</accession>